<dbReference type="SMART" id="SM00066">
    <property type="entry name" value="GAL4"/>
    <property type="match status" value="1"/>
</dbReference>
<dbReference type="AlphaFoldDB" id="A0AAN6E1S9"/>
<evidence type="ECO:0000256" key="6">
    <source>
        <dbReference type="ARBA" id="ARBA00023242"/>
    </source>
</evidence>
<dbReference type="InterPro" id="IPR001138">
    <property type="entry name" value="Zn2Cys6_DnaBD"/>
</dbReference>
<dbReference type="GO" id="GO:0006351">
    <property type="term" value="P:DNA-templated transcription"/>
    <property type="evidence" value="ECO:0007669"/>
    <property type="project" value="InterPro"/>
</dbReference>
<proteinExistence type="predicted"/>
<accession>A0AAN6E1S9</accession>
<dbReference type="PROSITE" id="PS50048">
    <property type="entry name" value="ZN2_CY6_FUNGAL_2"/>
    <property type="match status" value="1"/>
</dbReference>
<evidence type="ECO:0000256" key="2">
    <source>
        <dbReference type="ARBA" id="ARBA00022723"/>
    </source>
</evidence>
<dbReference type="PANTHER" id="PTHR31001:SF90">
    <property type="entry name" value="CENTROMERE DNA-BINDING PROTEIN COMPLEX CBF3 SUBUNIT B"/>
    <property type="match status" value="1"/>
</dbReference>
<dbReference type="EMBL" id="MU404352">
    <property type="protein sequence ID" value="KAI1615497.1"/>
    <property type="molecule type" value="Genomic_DNA"/>
</dbReference>
<organism evidence="8 9">
    <name type="scientific">Exophiala viscosa</name>
    <dbReference type="NCBI Taxonomy" id="2486360"/>
    <lineage>
        <taxon>Eukaryota</taxon>
        <taxon>Fungi</taxon>
        <taxon>Dikarya</taxon>
        <taxon>Ascomycota</taxon>
        <taxon>Pezizomycotina</taxon>
        <taxon>Eurotiomycetes</taxon>
        <taxon>Chaetothyriomycetidae</taxon>
        <taxon>Chaetothyriales</taxon>
        <taxon>Herpotrichiellaceae</taxon>
        <taxon>Exophiala</taxon>
    </lineage>
</organism>
<name>A0AAN6E1S9_9EURO</name>
<dbReference type="SMART" id="SM00906">
    <property type="entry name" value="Fungal_trans"/>
    <property type="match status" value="1"/>
</dbReference>
<dbReference type="InterPro" id="IPR007219">
    <property type="entry name" value="XnlR_reg_dom"/>
</dbReference>
<dbReference type="InterPro" id="IPR036864">
    <property type="entry name" value="Zn2-C6_fun-type_DNA-bd_sf"/>
</dbReference>
<dbReference type="SUPFAM" id="SSF57701">
    <property type="entry name" value="Zn2/Cys6 DNA-binding domain"/>
    <property type="match status" value="1"/>
</dbReference>
<dbReference type="Gene3D" id="4.10.240.10">
    <property type="entry name" value="Zn(2)-C6 fungal-type DNA-binding domain"/>
    <property type="match status" value="1"/>
</dbReference>
<dbReference type="GO" id="GO:0008270">
    <property type="term" value="F:zinc ion binding"/>
    <property type="evidence" value="ECO:0007669"/>
    <property type="project" value="InterPro"/>
</dbReference>
<sequence length="703" mass="78609">MGANNKILSCRPCRERKVRCDRVFPCKSCVRHRCEAQCQPSQVSRANVNHYKVPLPRALSPTPLHVLTPSTLDDVSGVLRTNNVSSAPDVFPVPTPSNEYVGTTYAQTGTGDVSDTTSLASKTIEALHAHNSLASLMAGQQPPLAPTLSSFGATLSASEKTAWRVYLADCLPPRSQCDLFVSYYFESINWIYQAIHCPSFRSKYETLWVMPVNEIDLIFLALLYAMMSPSALFIDPSTCESVGFESSKIRESAHLWFRLSRQALHAGEYESRPCLTQIEVFIVSQLYWYSTKNVEALNSAMGQTVRCAQAIGLDKDRIPSTNLSSELRHRLWWDLCSSDTFQSLCLDRQPLVQAHLSEVPMPQNCEDCDITRSSIHPRPMTEPTVMSMHTLRARLFKTMNKLYANNAAPLSSYKEVSGIDAEILAIVDQFPWYFSVSPGTCTFVSPTLPLAFDYLQWQHHLLHNSICVQRIRMYRPFLRSPQHNDCWSKCISAVEGAFGVYHAIRAANAFRFQRSHKMFAQSYQIFCSAVSIAVFLLVERPVIPTRMQSDIEVVIQDLQKLAQSHRSLPMAVDGRAVLTKLLDAYRQGFGQDDEDGVRPSNSIWQSLIPEIYAVMGGKSNTKSYLDRCAVSHIVNPDSAARTTTSVFPVGEPPVVLIATPQLDTSMTYEMSADDAFASDPAAALGFNLHFDVLNWGVEDFGFE</sequence>
<gene>
    <name evidence="8" type="ORF">EDD36DRAFT_190352</name>
</gene>
<evidence type="ECO:0000259" key="7">
    <source>
        <dbReference type="PROSITE" id="PS50048"/>
    </source>
</evidence>
<evidence type="ECO:0000256" key="1">
    <source>
        <dbReference type="ARBA" id="ARBA00004123"/>
    </source>
</evidence>
<dbReference type="Pfam" id="PF00172">
    <property type="entry name" value="Zn_clus"/>
    <property type="match status" value="1"/>
</dbReference>
<dbReference type="GO" id="GO:0000981">
    <property type="term" value="F:DNA-binding transcription factor activity, RNA polymerase II-specific"/>
    <property type="evidence" value="ECO:0007669"/>
    <property type="project" value="InterPro"/>
</dbReference>
<evidence type="ECO:0000313" key="9">
    <source>
        <dbReference type="Proteomes" id="UP001203852"/>
    </source>
</evidence>
<dbReference type="GO" id="GO:0005634">
    <property type="term" value="C:nucleus"/>
    <property type="evidence" value="ECO:0007669"/>
    <property type="project" value="UniProtKB-SubCell"/>
</dbReference>
<dbReference type="GO" id="GO:0003677">
    <property type="term" value="F:DNA binding"/>
    <property type="evidence" value="ECO:0007669"/>
    <property type="project" value="UniProtKB-KW"/>
</dbReference>
<protein>
    <recommendedName>
        <fullName evidence="7">Zn(2)-C6 fungal-type domain-containing protein</fullName>
    </recommendedName>
</protein>
<dbReference type="InterPro" id="IPR050613">
    <property type="entry name" value="Sec_Metabolite_Reg"/>
</dbReference>
<dbReference type="CDD" id="cd00067">
    <property type="entry name" value="GAL4"/>
    <property type="match status" value="1"/>
</dbReference>
<evidence type="ECO:0000256" key="4">
    <source>
        <dbReference type="ARBA" id="ARBA00023125"/>
    </source>
</evidence>
<evidence type="ECO:0000256" key="3">
    <source>
        <dbReference type="ARBA" id="ARBA00023015"/>
    </source>
</evidence>
<dbReference type="Proteomes" id="UP001203852">
    <property type="component" value="Unassembled WGS sequence"/>
</dbReference>
<keyword evidence="2" id="KW-0479">Metal-binding</keyword>
<evidence type="ECO:0000313" key="8">
    <source>
        <dbReference type="EMBL" id="KAI1615497.1"/>
    </source>
</evidence>
<keyword evidence="4" id="KW-0238">DNA-binding</keyword>
<comment type="subcellular location">
    <subcellularLocation>
        <location evidence="1">Nucleus</location>
    </subcellularLocation>
</comment>
<comment type="caution">
    <text evidence="8">The sequence shown here is derived from an EMBL/GenBank/DDBJ whole genome shotgun (WGS) entry which is preliminary data.</text>
</comment>
<feature type="domain" description="Zn(2)-C6 fungal-type" evidence="7">
    <location>
        <begin position="9"/>
        <end position="38"/>
    </location>
</feature>
<keyword evidence="5" id="KW-0804">Transcription</keyword>
<evidence type="ECO:0000256" key="5">
    <source>
        <dbReference type="ARBA" id="ARBA00023163"/>
    </source>
</evidence>
<reference evidence="8" key="1">
    <citation type="journal article" date="2022" name="bioRxiv">
        <title>Deciphering the potential niche of two novel black yeast fungi from a biological soil crust based on their genomes, phenotypes, and melanin regulation.</title>
        <authorList>
            <consortium name="DOE Joint Genome Institute"/>
            <person name="Carr E.C."/>
            <person name="Barton Q."/>
            <person name="Grambo S."/>
            <person name="Sullivan M."/>
            <person name="Renfro C.M."/>
            <person name="Kuo A."/>
            <person name="Pangilinan J."/>
            <person name="Lipzen A."/>
            <person name="Keymanesh K."/>
            <person name="Savage E."/>
            <person name="Barry K."/>
            <person name="Grigoriev I.V."/>
            <person name="Riekhof W.R."/>
            <person name="Harris S.S."/>
        </authorList>
    </citation>
    <scope>NUCLEOTIDE SEQUENCE</scope>
    <source>
        <strain evidence="8">JF 03-4F</strain>
    </source>
</reference>
<keyword evidence="9" id="KW-1185">Reference proteome</keyword>
<dbReference type="Pfam" id="PF04082">
    <property type="entry name" value="Fungal_trans"/>
    <property type="match status" value="1"/>
</dbReference>
<dbReference type="CDD" id="cd12148">
    <property type="entry name" value="fungal_TF_MHR"/>
    <property type="match status" value="1"/>
</dbReference>
<dbReference type="PROSITE" id="PS00463">
    <property type="entry name" value="ZN2_CY6_FUNGAL_1"/>
    <property type="match status" value="1"/>
</dbReference>
<keyword evidence="6" id="KW-0539">Nucleus</keyword>
<keyword evidence="3" id="KW-0805">Transcription regulation</keyword>
<dbReference type="PANTHER" id="PTHR31001">
    <property type="entry name" value="UNCHARACTERIZED TRANSCRIPTIONAL REGULATORY PROTEIN"/>
    <property type="match status" value="1"/>
</dbReference>